<evidence type="ECO:0000256" key="9">
    <source>
        <dbReference type="PROSITE-ProRule" id="PRU01248"/>
    </source>
</evidence>
<keyword evidence="6 9" id="KW-0238">DNA-binding</keyword>
<dbReference type="InterPro" id="IPR002104">
    <property type="entry name" value="Integrase_catalytic"/>
</dbReference>
<dbReference type="Pfam" id="PF02899">
    <property type="entry name" value="Phage_int_SAM_1"/>
    <property type="match status" value="1"/>
</dbReference>
<accession>A0ABR8XH89</accession>
<dbReference type="Proteomes" id="UP000640930">
    <property type="component" value="Unassembled WGS sequence"/>
</dbReference>
<evidence type="ECO:0000259" key="10">
    <source>
        <dbReference type="PROSITE" id="PS51898"/>
    </source>
</evidence>
<sequence>MERIERFIAEAMVGKSDNTIKAYRHSLIKFAEYLDGSGTNINEYGRIDVQQYIASMQSAKRSASGINREIAAIKAYSKYADKAIAVESLRMTKPKKVTAEAPEWLNRNEALALLRATDRKRNRRDHAIVSTLLRAGLRVSELVALDRDDVVLNERSGHVTVIGKGNKERTVPLNAEARKAINDYLKQRVDNEPALFLSSLGKRISVRTVQAMLSNYGVHPHQLRHTYVKQLVDSGTPTATIMSLTGHTNADMVAWYSAPSSEDKQTAVDNLI</sequence>
<dbReference type="InterPro" id="IPR044068">
    <property type="entry name" value="CB"/>
</dbReference>
<evidence type="ECO:0000313" key="12">
    <source>
        <dbReference type="EMBL" id="MBD8028605.1"/>
    </source>
</evidence>
<dbReference type="Gene3D" id="1.10.443.10">
    <property type="entry name" value="Intergrase catalytic core"/>
    <property type="match status" value="1"/>
</dbReference>
<feature type="domain" description="Tyr recombinase" evidence="10">
    <location>
        <begin position="100"/>
        <end position="269"/>
    </location>
</feature>
<dbReference type="Gene3D" id="1.10.150.130">
    <property type="match status" value="1"/>
</dbReference>
<keyword evidence="5" id="KW-0229">DNA integration</keyword>
<dbReference type="InterPro" id="IPR004107">
    <property type="entry name" value="Integrase_SAM-like_N"/>
</dbReference>
<dbReference type="SUPFAM" id="SSF56349">
    <property type="entry name" value="DNA breaking-rejoining enzymes"/>
    <property type="match status" value="1"/>
</dbReference>
<dbReference type="InterPro" id="IPR013762">
    <property type="entry name" value="Integrase-like_cat_sf"/>
</dbReference>
<comment type="caution">
    <text evidence="12">The sequence shown here is derived from an EMBL/GenBank/DDBJ whole genome shotgun (WGS) entry which is preliminary data.</text>
</comment>
<evidence type="ECO:0000313" key="13">
    <source>
        <dbReference type="Proteomes" id="UP000640930"/>
    </source>
</evidence>
<evidence type="ECO:0000256" key="6">
    <source>
        <dbReference type="ARBA" id="ARBA00023125"/>
    </source>
</evidence>
<dbReference type="EMBL" id="JACSQA010000048">
    <property type="protein sequence ID" value="MBD8028605.1"/>
    <property type="molecule type" value="Genomic_DNA"/>
</dbReference>
<evidence type="ECO:0000256" key="5">
    <source>
        <dbReference type="ARBA" id="ARBA00022908"/>
    </source>
</evidence>
<feature type="domain" description="Core-binding (CB)" evidence="11">
    <location>
        <begin position="1"/>
        <end position="81"/>
    </location>
</feature>
<dbReference type="InterPro" id="IPR050090">
    <property type="entry name" value="Tyrosine_recombinase_XerCD"/>
</dbReference>
<evidence type="ECO:0000256" key="7">
    <source>
        <dbReference type="ARBA" id="ARBA00023172"/>
    </source>
</evidence>
<dbReference type="PANTHER" id="PTHR30349">
    <property type="entry name" value="PHAGE INTEGRASE-RELATED"/>
    <property type="match status" value="1"/>
</dbReference>
<proteinExistence type="predicted"/>
<gene>
    <name evidence="12" type="ORF">H9636_18380</name>
</gene>
<dbReference type="InterPro" id="IPR010998">
    <property type="entry name" value="Integrase_recombinase_N"/>
</dbReference>
<keyword evidence="4" id="KW-0159">Chromosome partition</keyword>
<evidence type="ECO:0000256" key="8">
    <source>
        <dbReference type="ARBA" id="ARBA00023306"/>
    </source>
</evidence>
<dbReference type="PANTHER" id="PTHR30349:SF77">
    <property type="entry name" value="TYROSINE RECOMBINASE XERC"/>
    <property type="match status" value="1"/>
</dbReference>
<keyword evidence="2" id="KW-0963">Cytoplasm</keyword>
<protein>
    <submittedName>
        <fullName evidence="12">Tyrosine-type recombinase/integrase</fullName>
    </submittedName>
</protein>
<name>A0ABR8XH89_9BACL</name>
<evidence type="ECO:0000256" key="1">
    <source>
        <dbReference type="ARBA" id="ARBA00004496"/>
    </source>
</evidence>
<dbReference type="PROSITE" id="PS51898">
    <property type="entry name" value="TYR_RECOMBINASE"/>
    <property type="match status" value="1"/>
</dbReference>
<reference evidence="12 13" key="1">
    <citation type="submission" date="2020-08" db="EMBL/GenBank/DDBJ databases">
        <title>A Genomic Blueprint of the Chicken Gut Microbiome.</title>
        <authorList>
            <person name="Gilroy R."/>
            <person name="Ravi A."/>
            <person name="Getino M."/>
            <person name="Pursley I."/>
            <person name="Horton D.L."/>
            <person name="Alikhan N.-F."/>
            <person name="Baker D."/>
            <person name="Gharbi K."/>
            <person name="Hall N."/>
            <person name="Watson M."/>
            <person name="Adriaenssens E.M."/>
            <person name="Foster-Nyarko E."/>
            <person name="Jarju S."/>
            <person name="Secka A."/>
            <person name="Antonio M."/>
            <person name="Oren A."/>
            <person name="Chaudhuri R."/>
            <person name="La Ragione R.M."/>
            <person name="Hildebrand F."/>
            <person name="Pallen M.J."/>
        </authorList>
    </citation>
    <scope>NUCLEOTIDE SEQUENCE [LARGE SCALE GENOMIC DNA]</scope>
    <source>
        <strain evidence="12 13">Re31</strain>
    </source>
</reference>
<evidence type="ECO:0000256" key="4">
    <source>
        <dbReference type="ARBA" id="ARBA00022829"/>
    </source>
</evidence>
<dbReference type="Pfam" id="PF00589">
    <property type="entry name" value="Phage_integrase"/>
    <property type="match status" value="1"/>
</dbReference>
<evidence type="ECO:0000259" key="11">
    <source>
        <dbReference type="PROSITE" id="PS51900"/>
    </source>
</evidence>
<evidence type="ECO:0000256" key="3">
    <source>
        <dbReference type="ARBA" id="ARBA00022618"/>
    </source>
</evidence>
<organism evidence="12 13">
    <name type="scientific">Ureibacillus galli</name>
    <dbReference type="NCBI Taxonomy" id="2762222"/>
    <lineage>
        <taxon>Bacteria</taxon>
        <taxon>Bacillati</taxon>
        <taxon>Bacillota</taxon>
        <taxon>Bacilli</taxon>
        <taxon>Bacillales</taxon>
        <taxon>Caryophanaceae</taxon>
        <taxon>Ureibacillus</taxon>
    </lineage>
</organism>
<keyword evidence="13" id="KW-1185">Reference proteome</keyword>
<keyword evidence="3" id="KW-0132">Cell division</keyword>
<evidence type="ECO:0000256" key="2">
    <source>
        <dbReference type="ARBA" id="ARBA00022490"/>
    </source>
</evidence>
<dbReference type="PROSITE" id="PS51900">
    <property type="entry name" value="CB"/>
    <property type="match status" value="1"/>
</dbReference>
<comment type="subcellular location">
    <subcellularLocation>
        <location evidence="1">Cytoplasm</location>
    </subcellularLocation>
</comment>
<keyword evidence="8" id="KW-0131">Cell cycle</keyword>
<dbReference type="InterPro" id="IPR011010">
    <property type="entry name" value="DNA_brk_join_enz"/>
</dbReference>
<keyword evidence="7" id="KW-0233">DNA recombination</keyword>